<keyword evidence="1" id="KW-0472">Membrane</keyword>
<keyword evidence="1" id="KW-0812">Transmembrane</keyword>
<sequence>MLRIRKPFLHWTARRCSCSSRDSMRIWNLASCVRRADLFFPPRPLPDSVPRCVGFIPQLDVLLSGTVIAIDSSYQKDSVFGNSSYASSSDSSPGSFRSNRYAPGACHSFTFGRLDGTTTAPGTDGAAKRCCLTGFSSADSSSSCFISTSCSSFTLASGDVAAKLASDKPGETFDITGCSCCCPPAPWLDCCRREIIFVPPATTVVIIGPFCWGSTFLISLPTVTVCWAGWVAVPCAAVCALICTGFVNTGTVVPTVMGALTIVGPVATTPL</sequence>
<accession>A0A8W7PTS3</accession>
<keyword evidence="1" id="KW-1133">Transmembrane helix</keyword>
<dbReference type="AlphaFoldDB" id="A0A8W7PTS3"/>
<organism evidence="2">
    <name type="scientific">Anopheles coluzzii</name>
    <name type="common">African malaria mosquito</name>
    <dbReference type="NCBI Taxonomy" id="1518534"/>
    <lineage>
        <taxon>Eukaryota</taxon>
        <taxon>Metazoa</taxon>
        <taxon>Ecdysozoa</taxon>
        <taxon>Arthropoda</taxon>
        <taxon>Hexapoda</taxon>
        <taxon>Insecta</taxon>
        <taxon>Pterygota</taxon>
        <taxon>Neoptera</taxon>
        <taxon>Endopterygota</taxon>
        <taxon>Diptera</taxon>
        <taxon>Nematocera</taxon>
        <taxon>Culicoidea</taxon>
        <taxon>Culicidae</taxon>
        <taxon>Anophelinae</taxon>
        <taxon>Anopheles</taxon>
    </lineage>
</organism>
<protein>
    <submittedName>
        <fullName evidence="2">Uncharacterized protein</fullName>
    </submittedName>
</protein>
<dbReference type="EnsemblMetazoa" id="ACOM037565-RA">
    <property type="protein sequence ID" value="ACOM037565-PA.1"/>
    <property type="gene ID" value="ACOM037565"/>
</dbReference>
<name>A0A8W7PTS3_ANOCL</name>
<proteinExistence type="predicted"/>
<evidence type="ECO:0000313" key="2">
    <source>
        <dbReference type="EnsemblMetazoa" id="ACOM037565-PA.1"/>
    </source>
</evidence>
<evidence type="ECO:0000256" key="1">
    <source>
        <dbReference type="SAM" id="Phobius"/>
    </source>
</evidence>
<dbReference type="Proteomes" id="UP000075882">
    <property type="component" value="Unassembled WGS sequence"/>
</dbReference>
<feature type="transmembrane region" description="Helical" evidence="1">
    <location>
        <begin position="201"/>
        <end position="221"/>
    </location>
</feature>
<reference evidence="2" key="1">
    <citation type="submission" date="2022-08" db="UniProtKB">
        <authorList>
            <consortium name="EnsemblMetazoa"/>
        </authorList>
    </citation>
    <scope>IDENTIFICATION</scope>
</reference>
<feature type="transmembrane region" description="Helical" evidence="1">
    <location>
        <begin position="227"/>
        <end position="247"/>
    </location>
</feature>